<feature type="transmembrane region" description="Helical" evidence="10">
    <location>
        <begin position="312"/>
        <end position="334"/>
    </location>
</feature>
<comment type="similarity">
    <text evidence="7">Belongs to the major facilitator superfamily. Drug:H(+) antiporter-3 (DHA3) (TC 2.A.1.21) family.</text>
</comment>
<dbReference type="Proteomes" id="UP000238650">
    <property type="component" value="Unassembled WGS sequence"/>
</dbReference>
<dbReference type="AlphaFoldDB" id="A0A2S9QS15"/>
<dbReference type="RefSeq" id="WP_105804065.1">
    <property type="nucleotide sequence ID" value="NZ_MWZD01000012.1"/>
</dbReference>
<dbReference type="InterPro" id="IPR005829">
    <property type="entry name" value="Sugar_transporter_CS"/>
</dbReference>
<dbReference type="PROSITE" id="PS50850">
    <property type="entry name" value="MFS"/>
    <property type="match status" value="1"/>
</dbReference>
<evidence type="ECO:0000256" key="9">
    <source>
        <dbReference type="SAM" id="MobiDB-lite"/>
    </source>
</evidence>
<keyword evidence="2" id="KW-0813">Transport</keyword>
<evidence type="ECO:0000256" key="2">
    <source>
        <dbReference type="ARBA" id="ARBA00022448"/>
    </source>
</evidence>
<accession>A0A2S9QS15</accession>
<evidence type="ECO:0000256" key="10">
    <source>
        <dbReference type="SAM" id="Phobius"/>
    </source>
</evidence>
<keyword evidence="3" id="KW-1003">Cell membrane</keyword>
<feature type="transmembrane region" description="Helical" evidence="10">
    <location>
        <begin position="167"/>
        <end position="184"/>
    </location>
</feature>
<evidence type="ECO:0000256" key="4">
    <source>
        <dbReference type="ARBA" id="ARBA00022692"/>
    </source>
</evidence>
<keyword evidence="6 10" id="KW-0472">Membrane</keyword>
<evidence type="ECO:0000256" key="5">
    <source>
        <dbReference type="ARBA" id="ARBA00022989"/>
    </source>
</evidence>
<feature type="domain" description="Major facilitator superfamily (MFS) profile" evidence="11">
    <location>
        <begin position="4"/>
        <end position="399"/>
    </location>
</feature>
<evidence type="ECO:0000313" key="12">
    <source>
        <dbReference type="EMBL" id="PRI12362.1"/>
    </source>
</evidence>
<dbReference type="GO" id="GO:0022857">
    <property type="term" value="F:transmembrane transporter activity"/>
    <property type="evidence" value="ECO:0007669"/>
    <property type="project" value="InterPro"/>
</dbReference>
<dbReference type="SUPFAM" id="SSF103473">
    <property type="entry name" value="MFS general substrate transporter"/>
    <property type="match status" value="1"/>
</dbReference>
<dbReference type="OrthoDB" id="3177993at2"/>
<evidence type="ECO:0000313" key="13">
    <source>
        <dbReference type="Proteomes" id="UP000238650"/>
    </source>
</evidence>
<dbReference type="InterPro" id="IPR011701">
    <property type="entry name" value="MFS"/>
</dbReference>
<dbReference type="PANTHER" id="PTHR23513">
    <property type="entry name" value="INTEGRAL MEMBRANE EFFLUX PROTEIN-RELATED"/>
    <property type="match status" value="1"/>
</dbReference>
<comment type="caution">
    <text evidence="12">The sequence shown here is derived from an EMBL/GenBank/DDBJ whole genome shotgun (WGS) entry which is preliminary data.</text>
</comment>
<feature type="transmembrane region" description="Helical" evidence="10">
    <location>
        <begin position="346"/>
        <end position="367"/>
    </location>
</feature>
<organism evidence="12 13">
    <name type="scientific">Leucobacter massiliensis</name>
    <dbReference type="NCBI Taxonomy" id="1686285"/>
    <lineage>
        <taxon>Bacteria</taxon>
        <taxon>Bacillati</taxon>
        <taxon>Actinomycetota</taxon>
        <taxon>Actinomycetes</taxon>
        <taxon>Micrococcales</taxon>
        <taxon>Microbacteriaceae</taxon>
        <taxon>Leucobacter</taxon>
    </lineage>
</organism>
<feature type="compositionally biased region" description="Basic and acidic residues" evidence="9">
    <location>
        <begin position="403"/>
        <end position="417"/>
    </location>
</feature>
<evidence type="ECO:0000256" key="6">
    <source>
        <dbReference type="ARBA" id="ARBA00023136"/>
    </source>
</evidence>
<feature type="transmembrane region" description="Helical" evidence="10">
    <location>
        <begin position="256"/>
        <end position="278"/>
    </location>
</feature>
<proteinExistence type="inferred from homology"/>
<evidence type="ECO:0000256" key="1">
    <source>
        <dbReference type="ARBA" id="ARBA00004429"/>
    </source>
</evidence>
<sequence length="432" mass="42862">MKSIPAVYLASSFLSLLGNSIAGVALPLLVLQITGSALGAGAVAAASAVPAVFAGLVMGVVIDRINRRTASCITDLVSGASVAALPLVDAVTGLSIGWFVLFGIIGSLGDVPGLTAREALLPAVVRSGGLSAERLMGLREALSAVALLLGPAVAGTLLVLWDASAALWVTAATSLAAALLTLLIPRRVGEIPAAGRAEGTAPRGGWRMLRDGWRVLLGSPFLLLTTALSLVSALLLAALQALILPVYFTQIGRPELLGFVLTALAAGMLLGGGGYALAGTRLSRRGWLLAGVLGSGAGFGVIAALASPGAVLAGAALLGAASGVFGSLVGVLMIERIPEAMRGRIMGTQNALLTAAPPLGIVAAALLTEFAGLGAAAIAIAAIWIGPLLLGVFAPPLRSLDREGAGDDGDHGNDHDTAAGAGPARNGEAHGA</sequence>
<keyword evidence="5 10" id="KW-1133">Transmembrane helix</keyword>
<feature type="transmembrane region" description="Helical" evidence="10">
    <location>
        <begin position="215"/>
        <end position="244"/>
    </location>
</feature>
<comment type="subcellular location">
    <subcellularLocation>
        <location evidence="1">Cell inner membrane</location>
        <topology evidence="1">Multi-pass membrane protein</topology>
    </subcellularLocation>
</comment>
<protein>
    <recommendedName>
        <fullName evidence="8">Multidrug efflux pump Tap</fullName>
    </recommendedName>
</protein>
<keyword evidence="13" id="KW-1185">Reference proteome</keyword>
<evidence type="ECO:0000256" key="3">
    <source>
        <dbReference type="ARBA" id="ARBA00022475"/>
    </source>
</evidence>
<feature type="region of interest" description="Disordered" evidence="9">
    <location>
        <begin position="403"/>
        <end position="432"/>
    </location>
</feature>
<feature type="transmembrane region" description="Helical" evidence="10">
    <location>
        <begin position="287"/>
        <end position="306"/>
    </location>
</feature>
<dbReference type="PROSITE" id="PS00217">
    <property type="entry name" value="SUGAR_TRANSPORT_2"/>
    <property type="match status" value="1"/>
</dbReference>
<feature type="transmembrane region" description="Helical" evidence="10">
    <location>
        <begin position="373"/>
        <end position="394"/>
    </location>
</feature>
<dbReference type="EMBL" id="MWZD01000012">
    <property type="protein sequence ID" value="PRI12362.1"/>
    <property type="molecule type" value="Genomic_DNA"/>
</dbReference>
<evidence type="ECO:0000256" key="7">
    <source>
        <dbReference type="ARBA" id="ARBA00038075"/>
    </source>
</evidence>
<feature type="transmembrane region" description="Helical" evidence="10">
    <location>
        <begin position="141"/>
        <end position="161"/>
    </location>
</feature>
<keyword evidence="4 10" id="KW-0812">Transmembrane</keyword>
<dbReference type="GO" id="GO:0005886">
    <property type="term" value="C:plasma membrane"/>
    <property type="evidence" value="ECO:0007669"/>
    <property type="project" value="UniProtKB-SubCell"/>
</dbReference>
<name>A0A2S9QS15_9MICO</name>
<evidence type="ECO:0000256" key="8">
    <source>
        <dbReference type="ARBA" id="ARBA00040914"/>
    </source>
</evidence>
<dbReference type="Gene3D" id="1.20.1250.20">
    <property type="entry name" value="MFS general substrate transporter like domains"/>
    <property type="match status" value="1"/>
</dbReference>
<dbReference type="PANTHER" id="PTHR23513:SF9">
    <property type="entry name" value="ENTEROBACTIN EXPORTER ENTS"/>
    <property type="match status" value="1"/>
</dbReference>
<dbReference type="InterPro" id="IPR036259">
    <property type="entry name" value="MFS_trans_sf"/>
</dbReference>
<dbReference type="Pfam" id="PF07690">
    <property type="entry name" value="MFS_1"/>
    <property type="match status" value="1"/>
</dbReference>
<reference evidence="12 13" key="1">
    <citation type="journal article" date="2017" name="New Microbes New Infect">
        <title>Genome sequence of 'Leucobacter massiliensis' sp. nov. isolated from human pharynx after travel to the 2014 Hajj.</title>
        <authorList>
            <person name="Leangapichart T."/>
            <person name="Gautret P."/>
            <person name="Nguyen T.T."/>
            <person name="Armstrong N."/>
            <person name="Rolain J.M."/>
        </authorList>
    </citation>
    <scope>NUCLEOTIDE SEQUENCE [LARGE SCALE GENOMIC DNA]</scope>
    <source>
        <strain evidence="12 13">122RC15</strain>
    </source>
</reference>
<evidence type="ECO:0000259" key="11">
    <source>
        <dbReference type="PROSITE" id="PS50850"/>
    </source>
</evidence>
<dbReference type="InterPro" id="IPR020846">
    <property type="entry name" value="MFS_dom"/>
</dbReference>
<feature type="transmembrane region" description="Helical" evidence="10">
    <location>
        <begin position="38"/>
        <end position="62"/>
    </location>
</feature>
<gene>
    <name evidence="12" type="ORF">B4915_01405</name>
</gene>